<comment type="caution">
    <text evidence="1">The sequence shown here is derived from an EMBL/GenBank/DDBJ whole genome shotgun (WGS) entry which is preliminary data.</text>
</comment>
<keyword evidence="2" id="KW-1185">Reference proteome</keyword>
<protein>
    <submittedName>
        <fullName evidence="1">Uncharacterized protein</fullName>
    </submittedName>
</protein>
<dbReference type="EMBL" id="BONY01000018">
    <property type="protein sequence ID" value="GIH05300.1"/>
    <property type="molecule type" value="Genomic_DNA"/>
</dbReference>
<sequence>MDLLQTDGYIAGIAGTVLNGGHHHGRLDELTSLSRRLAKISADTLHDQEVVAASREYLKALGEVVAALNAYTGRHG</sequence>
<gene>
    <name evidence="1" type="ORF">Rhe02_33670</name>
</gene>
<accession>A0A8J3Q931</accession>
<name>A0A8J3Q931_9ACTN</name>
<organism evidence="1 2">
    <name type="scientific">Rhizocola hellebori</name>
    <dbReference type="NCBI Taxonomy" id="1392758"/>
    <lineage>
        <taxon>Bacteria</taxon>
        <taxon>Bacillati</taxon>
        <taxon>Actinomycetota</taxon>
        <taxon>Actinomycetes</taxon>
        <taxon>Micromonosporales</taxon>
        <taxon>Micromonosporaceae</taxon>
        <taxon>Rhizocola</taxon>
    </lineage>
</organism>
<reference evidence="1" key="1">
    <citation type="submission" date="2021-01" db="EMBL/GenBank/DDBJ databases">
        <title>Whole genome shotgun sequence of Rhizocola hellebori NBRC 109834.</title>
        <authorList>
            <person name="Komaki H."/>
            <person name="Tamura T."/>
        </authorList>
    </citation>
    <scope>NUCLEOTIDE SEQUENCE</scope>
    <source>
        <strain evidence="1">NBRC 109834</strain>
    </source>
</reference>
<evidence type="ECO:0000313" key="2">
    <source>
        <dbReference type="Proteomes" id="UP000612899"/>
    </source>
</evidence>
<evidence type="ECO:0000313" key="1">
    <source>
        <dbReference type="EMBL" id="GIH05300.1"/>
    </source>
</evidence>
<dbReference type="AlphaFoldDB" id="A0A8J3Q931"/>
<dbReference type="Proteomes" id="UP000612899">
    <property type="component" value="Unassembled WGS sequence"/>
</dbReference>
<proteinExistence type="predicted"/>